<protein>
    <recommendedName>
        <fullName evidence="1">undecaprenyl-diphosphate phosphatase</fullName>
        <ecNumber evidence="1">3.6.1.27</ecNumber>
    </recommendedName>
    <alternativeName>
        <fullName evidence="2">Undecaprenyl pyrophosphate phosphatase</fullName>
    </alternativeName>
</protein>
<evidence type="ECO:0000313" key="6">
    <source>
        <dbReference type="EMBL" id="SDH78644.1"/>
    </source>
</evidence>
<evidence type="ECO:0000313" key="7">
    <source>
        <dbReference type="Proteomes" id="UP000199636"/>
    </source>
</evidence>
<comment type="catalytic activity">
    <reaction evidence="3">
        <text>di-trans,octa-cis-undecaprenyl diphosphate + H2O = di-trans,octa-cis-undecaprenyl phosphate + phosphate + H(+)</text>
        <dbReference type="Rhea" id="RHEA:28094"/>
        <dbReference type="ChEBI" id="CHEBI:15377"/>
        <dbReference type="ChEBI" id="CHEBI:15378"/>
        <dbReference type="ChEBI" id="CHEBI:43474"/>
        <dbReference type="ChEBI" id="CHEBI:58405"/>
        <dbReference type="ChEBI" id="CHEBI:60392"/>
        <dbReference type="EC" id="3.6.1.27"/>
    </reaction>
</comment>
<dbReference type="SUPFAM" id="SSF48317">
    <property type="entry name" value="Acid phosphatase/Vanadium-dependent haloperoxidase"/>
    <property type="match status" value="1"/>
</dbReference>
<feature type="transmembrane region" description="Helical" evidence="4">
    <location>
        <begin position="116"/>
        <end position="146"/>
    </location>
</feature>
<dbReference type="CDD" id="cd03385">
    <property type="entry name" value="PAP2_BcrC_like"/>
    <property type="match status" value="1"/>
</dbReference>
<dbReference type="PANTHER" id="PTHR14969:SF13">
    <property type="entry name" value="AT30094P"/>
    <property type="match status" value="1"/>
</dbReference>
<dbReference type="PANTHER" id="PTHR14969">
    <property type="entry name" value="SPHINGOSINE-1-PHOSPHATE PHOSPHOHYDROLASE"/>
    <property type="match status" value="1"/>
</dbReference>
<accession>A0A1G8F920</accession>
<feature type="domain" description="Phosphatidic acid phosphatase type 2/haloperoxidase" evidence="5">
    <location>
        <begin position="65"/>
        <end position="173"/>
    </location>
</feature>
<dbReference type="GO" id="GO:0050380">
    <property type="term" value="F:undecaprenyl-diphosphatase activity"/>
    <property type="evidence" value="ECO:0007669"/>
    <property type="project" value="UniProtKB-EC"/>
</dbReference>
<dbReference type="RefSeq" id="WP_090262094.1">
    <property type="nucleotide sequence ID" value="NZ_FNDS01000003.1"/>
</dbReference>
<evidence type="ECO:0000256" key="1">
    <source>
        <dbReference type="ARBA" id="ARBA00012374"/>
    </source>
</evidence>
<dbReference type="InterPro" id="IPR033879">
    <property type="entry name" value="UPP_Pase"/>
</dbReference>
<dbReference type="InterPro" id="IPR036938">
    <property type="entry name" value="PAP2/HPO_sf"/>
</dbReference>
<keyword evidence="7" id="KW-1185">Reference proteome</keyword>
<feature type="transmembrane region" description="Helical" evidence="4">
    <location>
        <begin position="158"/>
        <end position="176"/>
    </location>
</feature>
<dbReference type="Gene3D" id="1.20.144.10">
    <property type="entry name" value="Phosphatidic acid phosphatase type 2/haloperoxidase"/>
    <property type="match status" value="1"/>
</dbReference>
<keyword evidence="4" id="KW-1133">Transmembrane helix</keyword>
<dbReference type="Proteomes" id="UP000199636">
    <property type="component" value="Unassembled WGS sequence"/>
</dbReference>
<sequence>MTLSSSPSLLETLNREAFLSINAGPATPGWLLEIARLVASVPLILLPAVLLAMWCWGNPKGRGMLLRAVSVTALALLLSLFIGLIWPHPRPFAIGLGHAWLQHAANASFPSDHLTIFAGIAISLLFDGAVLAGALFAVIGLIMGYARVYLGIHYPLDMLGALAVAALSNSLIWLVWQTRGQALTSLAENLYRRTLAPAIARGWIRP</sequence>
<organism evidence="6 7">
    <name type="scientific">Pseudomonas panipatensis</name>
    <dbReference type="NCBI Taxonomy" id="428992"/>
    <lineage>
        <taxon>Bacteria</taxon>
        <taxon>Pseudomonadati</taxon>
        <taxon>Pseudomonadota</taxon>
        <taxon>Gammaproteobacteria</taxon>
        <taxon>Pseudomonadales</taxon>
        <taxon>Pseudomonadaceae</taxon>
        <taxon>Pseudomonas</taxon>
    </lineage>
</organism>
<proteinExistence type="predicted"/>
<name>A0A1G8F920_9PSED</name>
<evidence type="ECO:0000256" key="4">
    <source>
        <dbReference type="SAM" id="Phobius"/>
    </source>
</evidence>
<evidence type="ECO:0000259" key="5">
    <source>
        <dbReference type="SMART" id="SM00014"/>
    </source>
</evidence>
<dbReference type="EC" id="3.6.1.27" evidence="1"/>
<evidence type="ECO:0000256" key="2">
    <source>
        <dbReference type="ARBA" id="ARBA00032707"/>
    </source>
</evidence>
<dbReference type="OrthoDB" id="9801622at2"/>
<dbReference type="Pfam" id="PF01569">
    <property type="entry name" value="PAP2"/>
    <property type="match status" value="1"/>
</dbReference>
<evidence type="ECO:0000256" key="3">
    <source>
        <dbReference type="ARBA" id="ARBA00047594"/>
    </source>
</evidence>
<dbReference type="SMART" id="SM00014">
    <property type="entry name" value="acidPPc"/>
    <property type="match status" value="1"/>
</dbReference>
<dbReference type="EMBL" id="FNDS01000003">
    <property type="protein sequence ID" value="SDH78644.1"/>
    <property type="molecule type" value="Genomic_DNA"/>
</dbReference>
<keyword evidence="4" id="KW-0812">Transmembrane</keyword>
<feature type="transmembrane region" description="Helical" evidence="4">
    <location>
        <begin position="34"/>
        <end position="57"/>
    </location>
</feature>
<feature type="transmembrane region" description="Helical" evidence="4">
    <location>
        <begin position="64"/>
        <end position="86"/>
    </location>
</feature>
<dbReference type="InterPro" id="IPR000326">
    <property type="entry name" value="PAP2/HPO"/>
</dbReference>
<dbReference type="AlphaFoldDB" id="A0A1G8F920"/>
<gene>
    <name evidence="6" type="ORF">SAMN05216272_10398</name>
</gene>
<reference evidence="7" key="1">
    <citation type="submission" date="2016-10" db="EMBL/GenBank/DDBJ databases">
        <authorList>
            <person name="Varghese N."/>
            <person name="Submissions S."/>
        </authorList>
    </citation>
    <scope>NUCLEOTIDE SEQUENCE [LARGE SCALE GENOMIC DNA]</scope>
    <source>
        <strain evidence="7">CCM 7469</strain>
    </source>
</reference>
<dbReference type="STRING" id="428992.SAMN05216272_10398"/>
<dbReference type="GO" id="GO:0005886">
    <property type="term" value="C:plasma membrane"/>
    <property type="evidence" value="ECO:0007669"/>
    <property type="project" value="InterPro"/>
</dbReference>
<keyword evidence="4" id="KW-0472">Membrane</keyword>